<evidence type="ECO:0000313" key="7">
    <source>
        <dbReference type="Proteomes" id="UP001431572"/>
    </source>
</evidence>
<gene>
    <name evidence="4" type="ORF">HXX08_02835</name>
    <name evidence="5" type="ORF">OZ401_002486</name>
</gene>
<reference evidence="5" key="2">
    <citation type="journal article" date="2024" name="Nature">
        <title>Anoxygenic phototroph of the Chloroflexota uses a type I reaction centre.</title>
        <authorList>
            <person name="Tsuji J.M."/>
            <person name="Shaw N.A."/>
            <person name="Nagashima S."/>
            <person name="Venkiteswaran J.J."/>
            <person name="Schiff S.L."/>
            <person name="Watanabe T."/>
            <person name="Fukui M."/>
            <person name="Hanada S."/>
            <person name="Tank M."/>
            <person name="Neufeld J.D."/>
        </authorList>
    </citation>
    <scope>NUCLEOTIDE SEQUENCE</scope>
    <source>
        <strain evidence="5">L227-S17</strain>
    </source>
</reference>
<keyword evidence="1" id="KW-0808">Transferase</keyword>
<feature type="domain" description="Glycosyl transferase family 1" evidence="2">
    <location>
        <begin position="191"/>
        <end position="354"/>
    </location>
</feature>
<dbReference type="AlphaFoldDB" id="A0A8T7LZG2"/>
<dbReference type="FunFam" id="3.40.50.2000:FF:000119">
    <property type="entry name" value="Glycosyl transferase group 1"/>
    <property type="match status" value="1"/>
</dbReference>
<dbReference type="EMBL" id="JACATZ010000001">
    <property type="protein sequence ID" value="NWJ44790.1"/>
    <property type="molecule type" value="Genomic_DNA"/>
</dbReference>
<dbReference type="PANTHER" id="PTHR46401">
    <property type="entry name" value="GLYCOSYLTRANSFERASE WBBK-RELATED"/>
    <property type="match status" value="1"/>
</dbReference>
<dbReference type="InterPro" id="IPR028098">
    <property type="entry name" value="Glyco_trans_4-like_N"/>
</dbReference>
<reference evidence="4 6" key="1">
    <citation type="submission" date="2020-06" db="EMBL/GenBank/DDBJ databases">
        <title>Anoxygenic phototrophic Chloroflexota member uses a Type I reaction center.</title>
        <authorList>
            <person name="Tsuji J.M."/>
            <person name="Shaw N.A."/>
            <person name="Nagashima S."/>
            <person name="Venkiteswaran J."/>
            <person name="Schiff S.L."/>
            <person name="Hanada S."/>
            <person name="Tank M."/>
            <person name="Neufeld J.D."/>
        </authorList>
    </citation>
    <scope>NUCLEOTIDE SEQUENCE [LARGE SCALE GENOMIC DNA]</scope>
    <source>
        <strain evidence="4">L227-S17</strain>
    </source>
</reference>
<dbReference type="CDD" id="cd03809">
    <property type="entry name" value="GT4_MtfB-like"/>
    <property type="match status" value="1"/>
</dbReference>
<sequence>MKIGIDASRLAVGKRTGTENYAYQVTRRIIENRQHDFALYFNKPPTSLQLHGLNLGKNVTTCAMPAPRLWTHTRLSFEMLIHAPDALFIPAHVLPLYHPLRSVVTIHDLGYLYHPEAHTPLSRMYLNWSTRFSALKSRLVISVSQATANDLERHYGISPEKIRVIPHGYDREQFKPIKDSSLIAYVRTKYNIEPGPYIFYVGTIQPRKNLERLMEAFAALVRDENFDYPARHQLQLVLGGKPGWMSEPIMQKAVALNLPEQIKLVGYVSDMDLPALYSGAEAFTFPSLYEGFGLPALEAMACGVPVICSNAGSLPEVVGDAALLHHPLDAKAIEWNLRRLLCNPQLRGEMINKGLRRAALFSWEKCADETLATLMEVAGKK</sequence>
<feature type="domain" description="Glycosyltransferase subfamily 4-like N-terminal" evidence="3">
    <location>
        <begin position="17"/>
        <end position="172"/>
    </location>
</feature>
<dbReference type="Pfam" id="PF13439">
    <property type="entry name" value="Glyco_transf_4"/>
    <property type="match status" value="1"/>
</dbReference>
<dbReference type="SUPFAM" id="SSF53756">
    <property type="entry name" value="UDP-Glycosyltransferase/glycogen phosphorylase"/>
    <property type="match status" value="1"/>
</dbReference>
<dbReference type="Proteomes" id="UP001431572">
    <property type="component" value="Chromosome 1"/>
</dbReference>
<evidence type="ECO:0000259" key="3">
    <source>
        <dbReference type="Pfam" id="PF13439"/>
    </source>
</evidence>
<evidence type="ECO:0000256" key="1">
    <source>
        <dbReference type="ARBA" id="ARBA00022679"/>
    </source>
</evidence>
<protein>
    <submittedName>
        <fullName evidence="4">Glycosyltransferase family 4 protein</fullName>
    </submittedName>
</protein>
<organism evidence="4 6">
    <name type="scientific">Candidatus Chlorohelix allophototropha</name>
    <dbReference type="NCBI Taxonomy" id="3003348"/>
    <lineage>
        <taxon>Bacteria</taxon>
        <taxon>Bacillati</taxon>
        <taxon>Chloroflexota</taxon>
        <taxon>Chloroflexia</taxon>
        <taxon>Candidatus Chloroheliales</taxon>
        <taxon>Candidatus Chloroheliaceae</taxon>
        <taxon>Candidatus Chlorohelix</taxon>
    </lineage>
</organism>
<dbReference type="GO" id="GO:0016757">
    <property type="term" value="F:glycosyltransferase activity"/>
    <property type="evidence" value="ECO:0007669"/>
    <property type="project" value="InterPro"/>
</dbReference>
<keyword evidence="7" id="KW-1185">Reference proteome</keyword>
<dbReference type="Pfam" id="PF00534">
    <property type="entry name" value="Glycos_transf_1"/>
    <property type="match status" value="1"/>
</dbReference>
<evidence type="ECO:0000313" key="6">
    <source>
        <dbReference type="Proteomes" id="UP000521676"/>
    </source>
</evidence>
<dbReference type="Proteomes" id="UP000521676">
    <property type="component" value="Unassembled WGS sequence"/>
</dbReference>
<dbReference type="EMBL" id="CP128399">
    <property type="protein sequence ID" value="WJW66673.1"/>
    <property type="molecule type" value="Genomic_DNA"/>
</dbReference>
<dbReference type="GO" id="GO:0009103">
    <property type="term" value="P:lipopolysaccharide biosynthetic process"/>
    <property type="evidence" value="ECO:0007669"/>
    <property type="project" value="TreeGrafter"/>
</dbReference>
<evidence type="ECO:0000259" key="2">
    <source>
        <dbReference type="Pfam" id="PF00534"/>
    </source>
</evidence>
<accession>A0A8T7LZG2</accession>
<name>A0A8T7LZG2_9CHLR</name>
<dbReference type="InterPro" id="IPR001296">
    <property type="entry name" value="Glyco_trans_1"/>
</dbReference>
<proteinExistence type="predicted"/>
<dbReference type="Gene3D" id="3.40.50.2000">
    <property type="entry name" value="Glycogen Phosphorylase B"/>
    <property type="match status" value="2"/>
</dbReference>
<evidence type="ECO:0000313" key="5">
    <source>
        <dbReference type="EMBL" id="WJW66673.1"/>
    </source>
</evidence>
<dbReference type="PANTHER" id="PTHR46401:SF2">
    <property type="entry name" value="GLYCOSYLTRANSFERASE WBBK-RELATED"/>
    <property type="match status" value="1"/>
</dbReference>
<dbReference type="RefSeq" id="WP_341468567.1">
    <property type="nucleotide sequence ID" value="NZ_CP128399.1"/>
</dbReference>
<evidence type="ECO:0000313" key="4">
    <source>
        <dbReference type="EMBL" id="NWJ44790.1"/>
    </source>
</evidence>